<feature type="compositionally biased region" description="Basic and acidic residues" evidence="1">
    <location>
        <begin position="1"/>
        <end position="41"/>
    </location>
</feature>
<feature type="region of interest" description="Disordered" evidence="1">
    <location>
        <begin position="1"/>
        <end position="43"/>
    </location>
</feature>
<name>A0A0V0R1V0_PSEPJ</name>
<sequence>MESKETKQENKQEQQESKQETKQEQQETKELKKIETTENQEKTQLSVQDANLIAYSWQQVKAHNTTSSCWVVWNDNTADYPLKIYDITSFLDQHTDVTPTQMLQYCVKSATEVSMNARFLPPIGQMSHAGAAMPQATGCNGIGNYGVSAALVGYVDMSL</sequence>
<evidence type="ECO:0000259" key="2">
    <source>
        <dbReference type="PROSITE" id="PS50255"/>
    </source>
</evidence>
<keyword evidence="4" id="KW-1185">Reference proteome</keyword>
<accession>A0A0V0R1V0</accession>
<dbReference type="EMBL" id="LDAU01000063">
    <property type="protein sequence ID" value="KRX08502.1"/>
    <property type="molecule type" value="Genomic_DNA"/>
</dbReference>
<dbReference type="SUPFAM" id="SSF55856">
    <property type="entry name" value="Cytochrome b5-like heme/steroid binding domain"/>
    <property type="match status" value="1"/>
</dbReference>
<evidence type="ECO:0000313" key="3">
    <source>
        <dbReference type="EMBL" id="KRX08502.1"/>
    </source>
</evidence>
<dbReference type="InParanoid" id="A0A0V0R1V0"/>
<evidence type="ECO:0000313" key="4">
    <source>
        <dbReference type="Proteomes" id="UP000054937"/>
    </source>
</evidence>
<dbReference type="InterPro" id="IPR036400">
    <property type="entry name" value="Cyt_B5-like_heme/steroid_sf"/>
</dbReference>
<reference evidence="3 4" key="1">
    <citation type="journal article" date="2015" name="Sci. Rep.">
        <title>Genome of the facultative scuticociliatosis pathogen Pseudocohnilembus persalinus provides insight into its virulence through horizontal gene transfer.</title>
        <authorList>
            <person name="Xiong J."/>
            <person name="Wang G."/>
            <person name="Cheng J."/>
            <person name="Tian M."/>
            <person name="Pan X."/>
            <person name="Warren A."/>
            <person name="Jiang C."/>
            <person name="Yuan D."/>
            <person name="Miao W."/>
        </authorList>
    </citation>
    <scope>NUCLEOTIDE SEQUENCE [LARGE SCALE GENOMIC DNA]</scope>
    <source>
        <strain evidence="3">36N120E</strain>
    </source>
</reference>
<organism evidence="3 4">
    <name type="scientific">Pseudocohnilembus persalinus</name>
    <name type="common">Ciliate</name>
    <dbReference type="NCBI Taxonomy" id="266149"/>
    <lineage>
        <taxon>Eukaryota</taxon>
        <taxon>Sar</taxon>
        <taxon>Alveolata</taxon>
        <taxon>Ciliophora</taxon>
        <taxon>Intramacronucleata</taxon>
        <taxon>Oligohymenophorea</taxon>
        <taxon>Scuticociliatia</taxon>
        <taxon>Philasterida</taxon>
        <taxon>Pseudocohnilembidae</taxon>
        <taxon>Pseudocohnilembus</taxon>
    </lineage>
</organism>
<gene>
    <name evidence="3" type="ORF">PPERSA_12983</name>
</gene>
<dbReference type="Proteomes" id="UP000054937">
    <property type="component" value="Unassembled WGS sequence"/>
</dbReference>
<proteinExistence type="predicted"/>
<dbReference type="Gene3D" id="3.10.120.10">
    <property type="entry name" value="Cytochrome b5-like heme/steroid binding domain"/>
    <property type="match status" value="1"/>
</dbReference>
<dbReference type="InterPro" id="IPR001199">
    <property type="entry name" value="Cyt_B5-like_heme/steroid-bd"/>
</dbReference>
<comment type="caution">
    <text evidence="3">The sequence shown here is derived from an EMBL/GenBank/DDBJ whole genome shotgun (WGS) entry which is preliminary data.</text>
</comment>
<evidence type="ECO:0000256" key="1">
    <source>
        <dbReference type="SAM" id="MobiDB-lite"/>
    </source>
</evidence>
<dbReference type="AlphaFoldDB" id="A0A0V0R1V0"/>
<protein>
    <submittedName>
        <fullName evidence="3">Cytochrome b5-like heme/steroid binding domain</fullName>
    </submittedName>
</protein>
<dbReference type="OrthoDB" id="2204368at2759"/>
<dbReference type="PROSITE" id="PS50255">
    <property type="entry name" value="CYTOCHROME_B5_2"/>
    <property type="match status" value="1"/>
</dbReference>
<feature type="domain" description="Cytochrome b5 heme-binding" evidence="2">
    <location>
        <begin position="52"/>
        <end position="156"/>
    </location>
</feature>